<dbReference type="AlphaFoldDB" id="A0A1U8DNP6"/>
<dbReference type="InterPro" id="IPR026757">
    <property type="entry name" value="ENTR1"/>
</dbReference>
<reference evidence="6" key="1">
    <citation type="submission" date="2025-08" db="UniProtKB">
        <authorList>
            <consortium name="RefSeq"/>
        </authorList>
    </citation>
    <scope>IDENTIFICATION</scope>
</reference>
<accession>A0A1U8DNP6</accession>
<evidence type="ECO:0000256" key="2">
    <source>
        <dbReference type="ARBA" id="ARBA00016007"/>
    </source>
</evidence>
<dbReference type="GO" id="GO:0036064">
    <property type="term" value="C:ciliary basal body"/>
    <property type="evidence" value="ECO:0007669"/>
    <property type="project" value="TreeGrafter"/>
</dbReference>
<keyword evidence="5" id="KW-1185">Reference proteome</keyword>
<dbReference type="GO" id="GO:0005769">
    <property type="term" value="C:early endosome"/>
    <property type="evidence" value="ECO:0007669"/>
    <property type="project" value="TreeGrafter"/>
</dbReference>
<organism evidence="5 6">
    <name type="scientific">Alligator sinensis</name>
    <name type="common">Chinese alligator</name>
    <dbReference type="NCBI Taxonomy" id="38654"/>
    <lineage>
        <taxon>Eukaryota</taxon>
        <taxon>Metazoa</taxon>
        <taxon>Chordata</taxon>
        <taxon>Craniata</taxon>
        <taxon>Vertebrata</taxon>
        <taxon>Euteleostomi</taxon>
        <taxon>Archelosauria</taxon>
        <taxon>Archosauria</taxon>
        <taxon>Crocodylia</taxon>
        <taxon>Alligatoridae</taxon>
        <taxon>Alligatorinae</taxon>
        <taxon>Alligator</taxon>
    </lineage>
</organism>
<evidence type="ECO:0000313" key="6">
    <source>
        <dbReference type="RefSeq" id="XP_014381961.2"/>
    </source>
</evidence>
<dbReference type="InParanoid" id="A0A1U8DNP6"/>
<keyword evidence="3 4" id="KW-0175">Coiled coil</keyword>
<dbReference type="GO" id="GO:0030496">
    <property type="term" value="C:midbody"/>
    <property type="evidence" value="ECO:0007669"/>
    <property type="project" value="TreeGrafter"/>
</dbReference>
<dbReference type="KEGG" id="asn:102375751"/>
<comment type="similarity">
    <text evidence="1">Belongs to the ENTR1 family.</text>
</comment>
<dbReference type="GO" id="GO:0032465">
    <property type="term" value="P:regulation of cytokinesis"/>
    <property type="evidence" value="ECO:0007669"/>
    <property type="project" value="TreeGrafter"/>
</dbReference>
<dbReference type="PANTHER" id="PTHR31259">
    <property type="entry name" value="ENDOSOME-ASSOCIATED TRAFFICKING REGULATOR 1"/>
    <property type="match status" value="1"/>
</dbReference>
<protein>
    <recommendedName>
        <fullName evidence="2">Endosome-associated-trafficking regulator 1</fullName>
    </recommendedName>
</protein>
<proteinExistence type="inferred from homology"/>
<name>A0A1U8DNP6_ALLSI</name>
<dbReference type="GO" id="GO:0055037">
    <property type="term" value="C:recycling endosome"/>
    <property type="evidence" value="ECO:0007669"/>
    <property type="project" value="TreeGrafter"/>
</dbReference>
<dbReference type="PANTHER" id="PTHR31259:SF3">
    <property type="entry name" value="ENDOSOME-ASSOCIATED-TRAFFICKING REGULATOR 1"/>
    <property type="match status" value="1"/>
</dbReference>
<dbReference type="CTD" id="10807"/>
<sequence length="221" mass="24557">MHVTRPLHRHVPPTVQNCPNLFCEATCSPPSSAVTRVSNFSCPSTAAKPDLSLPPPPAYGELKEENAKLRSRIHQLQILSEAQVDKVRKLEKKLEENKIKEQKEAQDLEAMVQHVEQNLQLMTKRAVKAEKYAAKLKQENAVLQVQLKHFKTENEALKSGQSASLAIVKQNAEVALQNLLTVITNSQSSIKQLVSGAESLQLVAELLKSIDRISEISEDEP</sequence>
<dbReference type="STRING" id="38654.A0A1U8DNP6"/>
<dbReference type="GO" id="GO:0045724">
    <property type="term" value="P:positive regulation of cilium assembly"/>
    <property type="evidence" value="ECO:0007669"/>
    <property type="project" value="TreeGrafter"/>
</dbReference>
<dbReference type="eggNOG" id="ENOG502QUJK">
    <property type="taxonomic scope" value="Eukaryota"/>
</dbReference>
<dbReference type="GeneID" id="102375751"/>
<gene>
    <name evidence="6" type="primary">ENTR1</name>
</gene>
<dbReference type="GO" id="GO:1903566">
    <property type="term" value="P:positive regulation of protein localization to cilium"/>
    <property type="evidence" value="ECO:0007669"/>
    <property type="project" value="TreeGrafter"/>
</dbReference>
<dbReference type="RefSeq" id="XP_014381961.2">
    <property type="nucleotide sequence ID" value="XM_014526475.2"/>
</dbReference>
<dbReference type="Proteomes" id="UP000189705">
    <property type="component" value="Unplaced"/>
</dbReference>
<evidence type="ECO:0000256" key="3">
    <source>
        <dbReference type="ARBA" id="ARBA00023054"/>
    </source>
</evidence>
<evidence type="ECO:0000256" key="4">
    <source>
        <dbReference type="SAM" id="Coils"/>
    </source>
</evidence>
<dbReference type="GO" id="GO:0005813">
    <property type="term" value="C:centrosome"/>
    <property type="evidence" value="ECO:0007669"/>
    <property type="project" value="TreeGrafter"/>
</dbReference>
<evidence type="ECO:0000313" key="5">
    <source>
        <dbReference type="Proteomes" id="UP000189705"/>
    </source>
</evidence>
<evidence type="ECO:0000256" key="1">
    <source>
        <dbReference type="ARBA" id="ARBA00007791"/>
    </source>
</evidence>
<feature type="coiled-coil region" evidence="4">
    <location>
        <begin position="59"/>
        <end position="153"/>
    </location>
</feature>